<dbReference type="AlphaFoldDB" id="A0A7J7L896"/>
<evidence type="ECO:0000256" key="1">
    <source>
        <dbReference type="ARBA" id="ARBA00004479"/>
    </source>
</evidence>
<dbReference type="SUPFAM" id="SSF56112">
    <property type="entry name" value="Protein kinase-like (PK-like)"/>
    <property type="match status" value="1"/>
</dbReference>
<dbReference type="Gene3D" id="3.30.200.20">
    <property type="entry name" value="Phosphorylase Kinase, domain 1"/>
    <property type="match status" value="1"/>
</dbReference>
<keyword evidence="9 16" id="KW-1133">Transmembrane helix</keyword>
<name>A0A7J7L896_9MAGN</name>
<dbReference type="InterPro" id="IPR045874">
    <property type="entry name" value="LRK10/LRL21-25-like"/>
</dbReference>
<dbReference type="InterPro" id="IPR011009">
    <property type="entry name" value="Kinase-like_dom_sf"/>
</dbReference>
<comment type="caution">
    <text evidence="18">The sequence shown here is derived from an EMBL/GenBank/DDBJ whole genome shotgun (WGS) entry which is preliminary data.</text>
</comment>
<dbReference type="InterPro" id="IPR017441">
    <property type="entry name" value="Protein_kinase_ATP_BS"/>
</dbReference>
<dbReference type="InterPro" id="IPR008271">
    <property type="entry name" value="Ser/Thr_kinase_AS"/>
</dbReference>
<evidence type="ECO:0000256" key="5">
    <source>
        <dbReference type="ARBA" id="ARBA00022729"/>
    </source>
</evidence>
<comment type="subcellular location">
    <subcellularLocation>
        <location evidence="1">Membrane</location>
        <topology evidence="1">Single-pass type I membrane protein</topology>
    </subcellularLocation>
</comment>
<dbReference type="OrthoDB" id="4062651at2759"/>
<keyword evidence="13" id="KW-0479">Metal-binding</keyword>
<evidence type="ECO:0000256" key="6">
    <source>
        <dbReference type="ARBA" id="ARBA00022741"/>
    </source>
</evidence>
<keyword evidence="19" id="KW-1185">Reference proteome</keyword>
<dbReference type="Pfam" id="PF07714">
    <property type="entry name" value="PK_Tyr_Ser-Thr"/>
    <property type="match status" value="1"/>
</dbReference>
<dbReference type="GO" id="GO:0004674">
    <property type="term" value="F:protein serine/threonine kinase activity"/>
    <property type="evidence" value="ECO:0007669"/>
    <property type="project" value="UniProtKB-KW"/>
</dbReference>
<evidence type="ECO:0000256" key="7">
    <source>
        <dbReference type="ARBA" id="ARBA00022777"/>
    </source>
</evidence>
<feature type="active site" description="Proton acceptor" evidence="12">
    <location>
        <position position="203"/>
    </location>
</feature>
<dbReference type="GO" id="GO:0016020">
    <property type="term" value="C:membrane"/>
    <property type="evidence" value="ECO:0007669"/>
    <property type="project" value="UniProtKB-SubCell"/>
</dbReference>
<evidence type="ECO:0000259" key="17">
    <source>
        <dbReference type="PROSITE" id="PS50011"/>
    </source>
</evidence>
<evidence type="ECO:0000256" key="10">
    <source>
        <dbReference type="ARBA" id="ARBA00023136"/>
    </source>
</evidence>
<evidence type="ECO:0000256" key="15">
    <source>
        <dbReference type="RuleBase" id="RU000304"/>
    </source>
</evidence>
<evidence type="ECO:0000256" key="16">
    <source>
        <dbReference type="SAM" id="Phobius"/>
    </source>
</evidence>
<keyword evidence="4 16" id="KW-0812">Transmembrane</keyword>
<sequence>MSSAFLITFIVVVIVIVIMIVALFCDFVKWICCQEGQSTTDDQTQTITIYAQTVERFLDDMAKEKPIRFSPQQLESFTGKYSRKLGSGGFGIVYKGKYPNGVELAVKVLNSSATEEVKEQFMAEVRTIGRTYHKNLVRLYGFCFDANLKALVYEYMENGSLDSILFYKNKSIEWEKLHKIAIGAAKGLEYLHHSCEDIIIHYDIKPGNVLLDSNFSAKVADFGLAKLCDRDRTHVTMSGGRGTPGYAAPELWMPFPITYKCDVYSYGMMLFEIALGKKNLDITMSESQQWLPIRVWEKLERGELCDFMGFNGVKDEDITKASLLCTVALWCVQYFPEARPSMIRVVQMLEGSVEVTTPPNPFQHLISSGIGLAVCSQTTEGTSENSYKDSTHIMKKYEIELAISS</sequence>
<evidence type="ECO:0000256" key="3">
    <source>
        <dbReference type="ARBA" id="ARBA00022679"/>
    </source>
</evidence>
<evidence type="ECO:0000256" key="14">
    <source>
        <dbReference type="PROSITE-ProRule" id="PRU10141"/>
    </source>
</evidence>
<dbReference type="Gene3D" id="1.10.510.10">
    <property type="entry name" value="Transferase(Phosphotransferase) domain 1"/>
    <property type="match status" value="1"/>
</dbReference>
<organism evidence="18 19">
    <name type="scientific">Kingdonia uniflora</name>
    <dbReference type="NCBI Taxonomy" id="39325"/>
    <lineage>
        <taxon>Eukaryota</taxon>
        <taxon>Viridiplantae</taxon>
        <taxon>Streptophyta</taxon>
        <taxon>Embryophyta</taxon>
        <taxon>Tracheophyta</taxon>
        <taxon>Spermatophyta</taxon>
        <taxon>Magnoliopsida</taxon>
        <taxon>Ranunculales</taxon>
        <taxon>Circaeasteraceae</taxon>
        <taxon>Kingdonia</taxon>
    </lineage>
</organism>
<dbReference type="InterPro" id="IPR000719">
    <property type="entry name" value="Prot_kinase_dom"/>
</dbReference>
<evidence type="ECO:0000256" key="8">
    <source>
        <dbReference type="ARBA" id="ARBA00022840"/>
    </source>
</evidence>
<evidence type="ECO:0000256" key="4">
    <source>
        <dbReference type="ARBA" id="ARBA00022692"/>
    </source>
</evidence>
<keyword evidence="7" id="KW-0418">Kinase</keyword>
<keyword evidence="13" id="KW-0460">Magnesium</keyword>
<evidence type="ECO:0000256" key="9">
    <source>
        <dbReference type="ARBA" id="ARBA00022989"/>
    </source>
</evidence>
<accession>A0A7J7L896</accession>
<keyword evidence="8 14" id="KW-0067">ATP-binding</keyword>
<dbReference type="SMART" id="SM00220">
    <property type="entry name" value="S_TKc"/>
    <property type="match status" value="1"/>
</dbReference>
<evidence type="ECO:0000256" key="13">
    <source>
        <dbReference type="PIRSR" id="PIRSR000615-3"/>
    </source>
</evidence>
<gene>
    <name evidence="18" type="ORF">GIB67_025951</name>
</gene>
<dbReference type="PANTHER" id="PTHR27009">
    <property type="entry name" value="RUST RESISTANCE KINASE LR10-RELATED"/>
    <property type="match status" value="1"/>
</dbReference>
<evidence type="ECO:0000313" key="18">
    <source>
        <dbReference type="EMBL" id="KAF6138789.1"/>
    </source>
</evidence>
<keyword evidence="11" id="KW-0325">Glycoprotein</keyword>
<keyword evidence="6 14" id="KW-0547">Nucleotide-binding</keyword>
<feature type="binding site" evidence="14">
    <location>
        <position position="107"/>
    </location>
    <ligand>
        <name>ATP</name>
        <dbReference type="ChEBI" id="CHEBI:30616"/>
    </ligand>
</feature>
<evidence type="ECO:0000256" key="12">
    <source>
        <dbReference type="PIRSR" id="PIRSR000615-1"/>
    </source>
</evidence>
<reference evidence="18 19" key="1">
    <citation type="journal article" date="2020" name="IScience">
        <title>Genome Sequencing of the Endangered Kingdonia uniflora (Circaeasteraceae, Ranunculales) Reveals Potential Mechanisms of Evolutionary Specialization.</title>
        <authorList>
            <person name="Sun Y."/>
            <person name="Deng T."/>
            <person name="Zhang A."/>
            <person name="Moore M.J."/>
            <person name="Landis J.B."/>
            <person name="Lin N."/>
            <person name="Zhang H."/>
            <person name="Zhang X."/>
            <person name="Huang J."/>
            <person name="Zhang X."/>
            <person name="Sun H."/>
            <person name="Wang H."/>
        </authorList>
    </citation>
    <scope>NUCLEOTIDE SEQUENCE [LARGE SCALE GENOMIC DNA]</scope>
    <source>
        <strain evidence="18">TB1705</strain>
        <tissue evidence="18">Leaf</tissue>
    </source>
</reference>
<proteinExistence type="inferred from homology"/>
<comment type="similarity">
    <text evidence="15">Belongs to the protein kinase superfamily.</text>
</comment>
<dbReference type="PROSITE" id="PS00107">
    <property type="entry name" value="PROTEIN_KINASE_ATP"/>
    <property type="match status" value="1"/>
</dbReference>
<keyword evidence="2 15" id="KW-0723">Serine/threonine-protein kinase</keyword>
<dbReference type="InterPro" id="IPR001245">
    <property type="entry name" value="Ser-Thr/Tyr_kinase_cat_dom"/>
</dbReference>
<dbReference type="Proteomes" id="UP000541444">
    <property type="component" value="Unassembled WGS sequence"/>
</dbReference>
<keyword evidence="3" id="KW-0808">Transferase</keyword>
<protein>
    <recommendedName>
        <fullName evidence="17">Protein kinase domain-containing protein</fullName>
    </recommendedName>
</protein>
<feature type="domain" description="Protein kinase" evidence="17">
    <location>
        <begin position="79"/>
        <end position="363"/>
    </location>
</feature>
<dbReference type="PROSITE" id="PS50011">
    <property type="entry name" value="PROTEIN_KINASE_DOM"/>
    <property type="match status" value="1"/>
</dbReference>
<dbReference type="PROSITE" id="PS00108">
    <property type="entry name" value="PROTEIN_KINASE_ST"/>
    <property type="match status" value="1"/>
</dbReference>
<keyword evidence="5" id="KW-0732">Signal</keyword>
<feature type="binding site" evidence="13">
    <location>
        <position position="208"/>
    </location>
    <ligand>
        <name>Mg(2+)</name>
        <dbReference type="ChEBI" id="CHEBI:18420"/>
    </ligand>
</feature>
<dbReference type="GO" id="GO:0046872">
    <property type="term" value="F:metal ion binding"/>
    <property type="evidence" value="ECO:0007669"/>
    <property type="project" value="UniProtKB-KW"/>
</dbReference>
<feature type="binding site" evidence="13">
    <location>
        <position position="221"/>
    </location>
    <ligand>
        <name>Mg(2+)</name>
        <dbReference type="ChEBI" id="CHEBI:18420"/>
    </ligand>
</feature>
<evidence type="ECO:0000313" key="19">
    <source>
        <dbReference type="Proteomes" id="UP000541444"/>
    </source>
</evidence>
<evidence type="ECO:0000256" key="11">
    <source>
        <dbReference type="ARBA" id="ARBA00023180"/>
    </source>
</evidence>
<feature type="transmembrane region" description="Helical" evidence="16">
    <location>
        <begin position="5"/>
        <end position="24"/>
    </location>
</feature>
<evidence type="ECO:0000256" key="2">
    <source>
        <dbReference type="ARBA" id="ARBA00022527"/>
    </source>
</evidence>
<dbReference type="FunFam" id="1.10.510.10:FF:000537">
    <property type="entry name" value="Putative receptor-like protein kinase"/>
    <property type="match status" value="1"/>
</dbReference>
<keyword evidence="10 16" id="KW-0472">Membrane</keyword>
<dbReference type="EMBL" id="JACGCM010002548">
    <property type="protein sequence ID" value="KAF6138789.1"/>
    <property type="molecule type" value="Genomic_DNA"/>
</dbReference>
<dbReference type="FunFam" id="3.30.200.20:FF:000178">
    <property type="entry name" value="serine/threonine-protein kinase PBS1-like"/>
    <property type="match status" value="1"/>
</dbReference>
<dbReference type="GO" id="GO:0005524">
    <property type="term" value="F:ATP binding"/>
    <property type="evidence" value="ECO:0007669"/>
    <property type="project" value="UniProtKB-UniRule"/>
</dbReference>